<evidence type="ECO:0000313" key="1">
    <source>
        <dbReference type="Proteomes" id="UP000887577"/>
    </source>
</evidence>
<keyword evidence="1" id="KW-1185">Reference proteome</keyword>
<name>A0A914XU37_9BILA</name>
<reference evidence="2" key="1">
    <citation type="submission" date="2022-11" db="UniProtKB">
        <authorList>
            <consortium name="WormBaseParasite"/>
        </authorList>
    </citation>
    <scope>IDENTIFICATION</scope>
</reference>
<evidence type="ECO:0000313" key="2">
    <source>
        <dbReference type="WBParaSite" id="PSU_v2.g10484.t1"/>
    </source>
</evidence>
<dbReference type="InterPro" id="IPR011990">
    <property type="entry name" value="TPR-like_helical_dom_sf"/>
</dbReference>
<dbReference type="SUPFAM" id="SSF48452">
    <property type="entry name" value="TPR-like"/>
    <property type="match status" value="1"/>
</dbReference>
<sequence length="687" mass="80028">MHSLGCLDETTKSMEKALMLSIENEHPDTVTILLELCEYYCETEQYHKAILALKEFAELQDGICGPDVFYQLSIMLLTQNKIDESIENLQKCQTFDMVDTRFMYALSYAYYRKEDLKNSYFWLMEYIEANIDAKNIRQEKLLWERSLLDYLCGNINLALNELNLLVKTNVERSFLALTKLLAISVDATFYNFIAEDYIPSLFNLSSRQISKALATILAISNYSILIESLRCIEVFLWKEAFYEFTKAGKSFDITEPTFEDIKNAADNLPTFFYCFSVDGVYLIWIKDKNGKIEMFYKIESTENALPQFYSDVIKEVLFNSKIVQISTENIDLYLQNCDICIGYNEVYKKNYFSLIDFCTSSHRDFPEALALFVDAKNEEMNETVVTVQVTPDLPKHELLTRLGQTSVIFLDLDDISEELLHPCDLFEIVMSTNLCILCTNTVPNRAVEIAKSMILNGCQWVVIVDDNIKAKNALLNLFEGDLPKIVHVKSIKQIFANIYATFYTQSNYDKDFEIRGLSWMARRIICEEEYLDSYLKTEKDFTTYSYEFALHERLKQVLSLHNDAITANDIAEIKHLSNEKYPYTKLKEYIYRYDDQENIKKLFLDLLPYQNGNSNKNLDSNELFQLMKSFEIRTKWRRRKKGKLSTRDYCSDGERFSVLSDKELTDSESVSGARVIGFDTENAEYKY</sequence>
<protein>
    <submittedName>
        <fullName evidence="2">Uncharacterized protein</fullName>
    </submittedName>
</protein>
<proteinExistence type="predicted"/>
<dbReference type="WBParaSite" id="PSU_v2.g10484.t1">
    <property type="protein sequence ID" value="PSU_v2.g10484.t1"/>
    <property type="gene ID" value="PSU_v2.g10484"/>
</dbReference>
<dbReference type="Proteomes" id="UP000887577">
    <property type="component" value="Unplaced"/>
</dbReference>
<dbReference type="Gene3D" id="1.25.40.10">
    <property type="entry name" value="Tetratricopeptide repeat domain"/>
    <property type="match status" value="1"/>
</dbReference>
<dbReference type="AlphaFoldDB" id="A0A914XU37"/>
<accession>A0A914XU37</accession>
<organism evidence="1 2">
    <name type="scientific">Panagrolaimus superbus</name>
    <dbReference type="NCBI Taxonomy" id="310955"/>
    <lineage>
        <taxon>Eukaryota</taxon>
        <taxon>Metazoa</taxon>
        <taxon>Ecdysozoa</taxon>
        <taxon>Nematoda</taxon>
        <taxon>Chromadorea</taxon>
        <taxon>Rhabditida</taxon>
        <taxon>Tylenchina</taxon>
        <taxon>Panagrolaimomorpha</taxon>
        <taxon>Panagrolaimoidea</taxon>
        <taxon>Panagrolaimidae</taxon>
        <taxon>Panagrolaimus</taxon>
    </lineage>
</organism>